<keyword evidence="2" id="KW-1185">Reference proteome</keyword>
<gene>
    <name evidence="1" type="ORF">CEW89_04100</name>
</gene>
<dbReference type="OrthoDB" id="9814215at2"/>
<evidence type="ECO:0000313" key="1">
    <source>
        <dbReference type="EMBL" id="ATG46812.1"/>
    </source>
</evidence>
<name>A0A291G9U1_9RHOB</name>
<protein>
    <submittedName>
        <fullName evidence="1">5-carboxymethyl-2-hydroxymuconate isomerase</fullName>
    </submittedName>
</protein>
<dbReference type="GO" id="GO:0008704">
    <property type="term" value="F:5-carboxymethyl-2-hydroxymuconate delta-isomerase activity"/>
    <property type="evidence" value="ECO:0007669"/>
    <property type="project" value="InterPro"/>
</dbReference>
<dbReference type="InterPro" id="IPR014347">
    <property type="entry name" value="Tautomerase/MIF_sf"/>
</dbReference>
<dbReference type="Gene3D" id="3.30.429.10">
    <property type="entry name" value="Macrophage Migration Inhibitory Factor"/>
    <property type="match status" value="1"/>
</dbReference>
<sequence>MPHVVIEYFCTEAFDRAAVLDAALETAAGSGVMQRQDIKVRLVPAEAILFGDGRRSFIHMTISMLAGRTPEAKLRLSQAMVAKLRQLCPTIEAISADIRDMDPEAYKKSLI</sequence>
<evidence type="ECO:0000313" key="2">
    <source>
        <dbReference type="Proteomes" id="UP000217935"/>
    </source>
</evidence>
<dbReference type="InterPro" id="IPR004220">
    <property type="entry name" value="5-COMe_2-OHmuconate_Isoase"/>
</dbReference>
<dbReference type="PANTHER" id="PTHR37950:SF1">
    <property type="entry name" value="4-HYDROXYPHENYLACETATE CATABOLISM PROTEIN"/>
    <property type="match status" value="1"/>
</dbReference>
<dbReference type="STRING" id="1758178.GCA_001550095_02835"/>
<dbReference type="Proteomes" id="UP000217935">
    <property type="component" value="Chromosome"/>
</dbReference>
<accession>A0A291G9U1</accession>
<dbReference type="KEGG" id="ceh:CEW89_04100"/>
<dbReference type="EMBL" id="CP022196">
    <property type="protein sequence ID" value="ATG46812.1"/>
    <property type="molecule type" value="Genomic_DNA"/>
</dbReference>
<dbReference type="RefSeq" id="WP_096804995.1">
    <property type="nucleotide sequence ID" value="NZ_CP022196.1"/>
</dbReference>
<organism evidence="1 2">
    <name type="scientific">Celeribacter ethanolicus</name>
    <dbReference type="NCBI Taxonomy" id="1758178"/>
    <lineage>
        <taxon>Bacteria</taxon>
        <taxon>Pseudomonadati</taxon>
        <taxon>Pseudomonadota</taxon>
        <taxon>Alphaproteobacteria</taxon>
        <taxon>Rhodobacterales</taxon>
        <taxon>Roseobacteraceae</taxon>
        <taxon>Celeribacter</taxon>
    </lineage>
</organism>
<dbReference type="Pfam" id="PF02962">
    <property type="entry name" value="CHMI"/>
    <property type="match status" value="1"/>
</dbReference>
<proteinExistence type="predicted"/>
<dbReference type="AlphaFoldDB" id="A0A291G9U1"/>
<dbReference type="SUPFAM" id="SSF55331">
    <property type="entry name" value="Tautomerase/MIF"/>
    <property type="match status" value="1"/>
</dbReference>
<keyword evidence="1" id="KW-0413">Isomerase</keyword>
<dbReference type="PANTHER" id="PTHR37950">
    <property type="entry name" value="4-HYDROXYPHENYLACETATE CATABOLISM PROTEIN"/>
    <property type="match status" value="1"/>
</dbReference>
<reference evidence="1 2" key="1">
    <citation type="submission" date="2017-06" db="EMBL/GenBank/DDBJ databases">
        <title>Celeribacter sp. TSPH2 complete genome sequence.</title>
        <authorList>
            <person name="Woo J.-H."/>
            <person name="Kim H.-S."/>
        </authorList>
    </citation>
    <scope>NUCLEOTIDE SEQUENCE [LARGE SCALE GENOMIC DNA]</scope>
    <source>
        <strain evidence="1 2">TSPH2</strain>
    </source>
</reference>